<sequence length="103" mass="11845">MFSSEICAFDIGSESPLACILCNHLSQCKVGVKHCCIRILLFYTYFVLMNIQCAGTQRIRHVAFDNLDPFGRWISELFLPILVIRLVWQTVDHAEISFFTLCL</sequence>
<evidence type="ECO:0000313" key="2">
    <source>
        <dbReference type="Proteomes" id="UP000827986"/>
    </source>
</evidence>
<dbReference type="Proteomes" id="UP000827986">
    <property type="component" value="Unassembled WGS sequence"/>
</dbReference>
<keyword evidence="2" id="KW-1185">Reference proteome</keyword>
<protein>
    <submittedName>
        <fullName evidence="1">Uncharacterized protein</fullName>
    </submittedName>
</protein>
<name>A0A9D3X7D7_9SAUR</name>
<reference evidence="1" key="1">
    <citation type="submission" date="2021-09" db="EMBL/GenBank/DDBJ databases">
        <title>The genome of Mauremys mutica provides insights into the evolution of semi-aquatic lifestyle.</title>
        <authorList>
            <person name="Gong S."/>
            <person name="Gao Y."/>
        </authorList>
    </citation>
    <scope>NUCLEOTIDE SEQUENCE</scope>
    <source>
        <strain evidence="1">MM-2020</strain>
        <tissue evidence="1">Muscle</tissue>
    </source>
</reference>
<accession>A0A9D3X7D7</accession>
<dbReference type="EMBL" id="JAHDVG010000479">
    <property type="protein sequence ID" value="KAH1174862.1"/>
    <property type="molecule type" value="Genomic_DNA"/>
</dbReference>
<gene>
    <name evidence="1" type="ORF">KIL84_008853</name>
</gene>
<proteinExistence type="predicted"/>
<comment type="caution">
    <text evidence="1">The sequence shown here is derived from an EMBL/GenBank/DDBJ whole genome shotgun (WGS) entry which is preliminary data.</text>
</comment>
<evidence type="ECO:0000313" key="1">
    <source>
        <dbReference type="EMBL" id="KAH1174862.1"/>
    </source>
</evidence>
<organism evidence="1 2">
    <name type="scientific">Mauremys mutica</name>
    <name type="common">yellowpond turtle</name>
    <dbReference type="NCBI Taxonomy" id="74926"/>
    <lineage>
        <taxon>Eukaryota</taxon>
        <taxon>Metazoa</taxon>
        <taxon>Chordata</taxon>
        <taxon>Craniata</taxon>
        <taxon>Vertebrata</taxon>
        <taxon>Euteleostomi</taxon>
        <taxon>Archelosauria</taxon>
        <taxon>Testudinata</taxon>
        <taxon>Testudines</taxon>
        <taxon>Cryptodira</taxon>
        <taxon>Durocryptodira</taxon>
        <taxon>Testudinoidea</taxon>
        <taxon>Geoemydidae</taxon>
        <taxon>Geoemydinae</taxon>
        <taxon>Mauremys</taxon>
    </lineage>
</organism>
<dbReference type="AlphaFoldDB" id="A0A9D3X7D7"/>